<organism evidence="9 10">
    <name type="scientific">Populus euphratica</name>
    <name type="common">Euphrates poplar</name>
    <dbReference type="NCBI Taxonomy" id="75702"/>
    <lineage>
        <taxon>Eukaryota</taxon>
        <taxon>Viridiplantae</taxon>
        <taxon>Streptophyta</taxon>
        <taxon>Embryophyta</taxon>
        <taxon>Tracheophyta</taxon>
        <taxon>Spermatophyta</taxon>
        <taxon>Magnoliopsida</taxon>
        <taxon>eudicotyledons</taxon>
        <taxon>Gunneridae</taxon>
        <taxon>Pentapetalae</taxon>
        <taxon>rosids</taxon>
        <taxon>fabids</taxon>
        <taxon>Malpighiales</taxon>
        <taxon>Salicaceae</taxon>
        <taxon>Saliceae</taxon>
        <taxon>Populus</taxon>
    </lineage>
</organism>
<dbReference type="Pfam" id="PF13837">
    <property type="entry name" value="Myb_DNA-bind_4"/>
    <property type="match status" value="1"/>
</dbReference>
<keyword evidence="5" id="KW-0269">Exonuclease</keyword>
<dbReference type="Gene3D" id="3.60.15.10">
    <property type="entry name" value="Ribonuclease Z/Hydroxyacylglutathione hydrolase-like"/>
    <property type="match status" value="1"/>
</dbReference>
<keyword evidence="3" id="KW-0378">Hydrolase</keyword>
<proteinExistence type="predicted"/>
<evidence type="ECO:0000256" key="6">
    <source>
        <dbReference type="ARBA" id="ARBA00022884"/>
    </source>
</evidence>
<keyword evidence="1" id="KW-0540">Nuclease</keyword>
<dbReference type="KEGG" id="peu:105139443"/>
<dbReference type="PANTHER" id="PTHR43694:SF1">
    <property type="entry name" value="RIBONUCLEASE J"/>
    <property type="match status" value="1"/>
</dbReference>
<gene>
    <name evidence="10" type="primary">LOC105139443</name>
</gene>
<evidence type="ECO:0000259" key="8">
    <source>
        <dbReference type="PROSITE" id="PS50090"/>
    </source>
</evidence>
<dbReference type="InterPro" id="IPR055132">
    <property type="entry name" value="RNase_J_b_CASP"/>
</dbReference>
<dbReference type="Pfam" id="PF07521">
    <property type="entry name" value="RMMBL"/>
    <property type="match status" value="1"/>
</dbReference>
<dbReference type="InterPro" id="IPR044822">
    <property type="entry name" value="Myb_DNA-bind_4"/>
</dbReference>
<dbReference type="GeneID" id="105139443"/>
<evidence type="ECO:0000256" key="4">
    <source>
        <dbReference type="ARBA" id="ARBA00022833"/>
    </source>
</evidence>
<keyword evidence="6" id="KW-0694">RNA-binding</keyword>
<feature type="compositionally biased region" description="Polar residues" evidence="7">
    <location>
        <begin position="743"/>
        <end position="757"/>
    </location>
</feature>
<dbReference type="SUPFAM" id="SSF56281">
    <property type="entry name" value="Metallo-hydrolase/oxidoreductase"/>
    <property type="match status" value="1"/>
</dbReference>
<dbReference type="Gene3D" id="3.10.20.580">
    <property type="match status" value="1"/>
</dbReference>
<dbReference type="Gene3D" id="3.40.50.10710">
    <property type="entry name" value="Metallo-hydrolase/oxidoreductase"/>
    <property type="match status" value="1"/>
</dbReference>
<sequence length="914" mass="101080">MLLGLLGGFSLYCTSSHKPLKTTSPNMAAAFSALSSCPYTFFCRPSSTKLCVSCSAGSPTTTTIGSRRTKAPPRKRTGRMEGTGKSMEDSVKRKMEQFYEGPDGPPLRIVPIGGLGEIGMNCMLVGNYDRYILIDAGVMFPDYDELGFQKIIPDTTFIRRWKHKIEAVIITHGHEDHIGALPWVVPALDHNTPIYASSFTMELIKKRLKENGIFVPSRLKVFKTKRKFTAGPFEIEPIRVTHSIPDCCGLVLRCADGTILHTGDWKIDESPLDGKVFDRETLEELSKEGVTLMMSDSTNVLSPGRTLSESVVADALLRRISAAKGRIITTQFASNIHRLGSVKAAADLTGRKLVFVGMSLKTYLDAAWKDGKAPIDPSTLVKVEDIDSYAPKDLLIVTTGSQAEPRAALNLASYGSSHAFKLNKEDVILYSAKVIPGNESRVMKMMNRISEIGSTIVMGKNELLHTSGHGYRGELEEVLKIVKPQHFLPIHGELLFLKEHELLGKSTGIHHTTVIKNGEMLGVSHLRNRRVLSNGFVSLGKENLQLMYNDGDKAFGTSTELCIDERLKIATDGIVVVSMEILRPQNLDGQVEKSLKGKIKITTRCLWLDKGKLLDALHKAAHAALSSCPVNCPLTHMERTVSEMLRKMVRKYSGKRPEVIAIAVENPAAVLSDELNARLSGNSHVGFGISALRKIVDGHPKGNQVDRKRPDGNGYAHLEKTSPQNLEVDDIEFERELPEEEGTSSSSNLAEGHSSTSEDQDDFQKSSVPSSSPVNELVESDESLVPPGEQMNKLKEDAVDSSDDELLENENSRLKRSKSRNKWKPEEVKSLIKMRGELNSRFQVVRGRMALWEEISTNLMADGINRSPGQCKSLWTSLVQKYEESKNGKKGKKAWPYFEDMDNILSDSETMATK</sequence>
<dbReference type="SMART" id="SM00849">
    <property type="entry name" value="Lactamase_B"/>
    <property type="match status" value="1"/>
</dbReference>
<dbReference type="GO" id="GO:0004527">
    <property type="term" value="F:exonuclease activity"/>
    <property type="evidence" value="ECO:0007669"/>
    <property type="project" value="UniProtKB-KW"/>
</dbReference>
<feature type="region of interest" description="Disordered" evidence="7">
    <location>
        <begin position="698"/>
        <end position="821"/>
    </location>
</feature>
<feature type="compositionally biased region" description="Acidic residues" evidence="7">
    <location>
        <begin position="727"/>
        <end position="742"/>
    </location>
</feature>
<feature type="domain" description="Myb-like" evidence="8">
    <location>
        <begin position="815"/>
        <end position="879"/>
    </location>
</feature>
<dbReference type="InterPro" id="IPR001279">
    <property type="entry name" value="Metallo-B-lactamas"/>
</dbReference>
<feature type="compositionally biased region" description="Polar residues" evidence="7">
    <location>
        <begin position="765"/>
        <end position="774"/>
    </location>
</feature>
<dbReference type="Proteomes" id="UP000694918">
    <property type="component" value="Unplaced"/>
</dbReference>
<keyword evidence="2" id="KW-0479">Metal-binding</keyword>
<feature type="compositionally biased region" description="Basic and acidic residues" evidence="7">
    <location>
        <begin position="698"/>
        <end position="711"/>
    </location>
</feature>
<keyword evidence="4" id="KW-0862">Zinc</keyword>
<dbReference type="AlphaFoldDB" id="A0AAJ6V9N9"/>
<dbReference type="Pfam" id="PF22505">
    <property type="entry name" value="RNase_J_b_CASP"/>
    <property type="match status" value="1"/>
</dbReference>
<evidence type="ECO:0000256" key="5">
    <source>
        <dbReference type="ARBA" id="ARBA00022839"/>
    </source>
</evidence>
<dbReference type="CDD" id="cd07714">
    <property type="entry name" value="RNaseJ_MBL-fold"/>
    <property type="match status" value="1"/>
</dbReference>
<name>A0AAJ6V9N9_POPEU</name>
<protein>
    <submittedName>
        <fullName evidence="10">Uncharacterized protein LOC105139443 isoform X1</fullName>
    </submittedName>
</protein>
<accession>A0AAJ6V9N9</accession>
<evidence type="ECO:0000256" key="2">
    <source>
        <dbReference type="ARBA" id="ARBA00022723"/>
    </source>
</evidence>
<dbReference type="Gene3D" id="1.10.10.60">
    <property type="entry name" value="Homeodomain-like"/>
    <property type="match status" value="1"/>
</dbReference>
<keyword evidence="9" id="KW-1185">Reference proteome</keyword>
<dbReference type="InterPro" id="IPR011108">
    <property type="entry name" value="RMMBL"/>
</dbReference>
<evidence type="ECO:0000313" key="9">
    <source>
        <dbReference type="Proteomes" id="UP000694918"/>
    </source>
</evidence>
<dbReference type="RefSeq" id="XP_011044175.1">
    <property type="nucleotide sequence ID" value="XM_011045873.1"/>
</dbReference>
<dbReference type="InterPro" id="IPR042173">
    <property type="entry name" value="RNase_J_2"/>
</dbReference>
<feature type="region of interest" description="Disordered" evidence="7">
    <location>
        <begin position="62"/>
        <end position="87"/>
    </location>
</feature>
<dbReference type="Pfam" id="PF12706">
    <property type="entry name" value="Lactamase_B_2"/>
    <property type="match status" value="1"/>
</dbReference>
<evidence type="ECO:0000256" key="3">
    <source>
        <dbReference type="ARBA" id="ARBA00022801"/>
    </source>
</evidence>
<reference evidence="10" key="1">
    <citation type="submission" date="2025-08" db="UniProtKB">
        <authorList>
            <consortium name="RefSeq"/>
        </authorList>
    </citation>
    <scope>IDENTIFICATION</scope>
</reference>
<evidence type="ECO:0000256" key="7">
    <source>
        <dbReference type="SAM" id="MobiDB-lite"/>
    </source>
</evidence>
<dbReference type="CDD" id="cd12203">
    <property type="entry name" value="GT1"/>
    <property type="match status" value="1"/>
</dbReference>
<dbReference type="PANTHER" id="PTHR43694">
    <property type="entry name" value="RIBONUCLEASE J"/>
    <property type="match status" value="1"/>
</dbReference>
<dbReference type="InterPro" id="IPR036866">
    <property type="entry name" value="RibonucZ/Hydroxyglut_hydro"/>
</dbReference>
<dbReference type="PROSITE" id="PS50090">
    <property type="entry name" value="MYB_LIKE"/>
    <property type="match status" value="1"/>
</dbReference>
<evidence type="ECO:0000256" key="1">
    <source>
        <dbReference type="ARBA" id="ARBA00022722"/>
    </source>
</evidence>
<feature type="compositionally biased region" description="Acidic residues" evidence="7">
    <location>
        <begin position="799"/>
        <end position="808"/>
    </location>
</feature>
<dbReference type="GO" id="GO:0046872">
    <property type="term" value="F:metal ion binding"/>
    <property type="evidence" value="ECO:0007669"/>
    <property type="project" value="UniProtKB-KW"/>
</dbReference>
<evidence type="ECO:0000313" key="10">
    <source>
        <dbReference type="RefSeq" id="XP_011044175.1"/>
    </source>
</evidence>
<dbReference type="GO" id="GO:0003723">
    <property type="term" value="F:RNA binding"/>
    <property type="evidence" value="ECO:0007669"/>
    <property type="project" value="UniProtKB-KW"/>
</dbReference>
<feature type="compositionally biased region" description="Basic residues" evidence="7">
    <location>
        <begin position="67"/>
        <end position="77"/>
    </location>
</feature>
<dbReference type="InterPro" id="IPR001005">
    <property type="entry name" value="SANT/Myb"/>
</dbReference>